<sequence>MKKIENCNYAGELEKNRAKFSLVGIAGQDLNEENSTLTLAFVWQIYLIGATPPNEVHQEMRKREDLSDEDKLNNAKYCHVAQKIGAWIFALPDELVKVK</sequence>
<feature type="domain" description="Calponin-homology (CH)" evidence="3">
    <location>
        <begin position="1"/>
        <end position="50"/>
    </location>
</feature>
<keyword evidence="1" id="KW-0677">Repeat</keyword>
<dbReference type="InterPro" id="IPR039959">
    <property type="entry name" value="Fimbrin/Plastin"/>
</dbReference>
<reference evidence="5" key="1">
    <citation type="journal article" date="2013" name="Science">
        <title>Comparative analysis of bat genomes provides insight into the evolution of flight and immunity.</title>
        <authorList>
            <person name="Zhang G."/>
            <person name="Cowled C."/>
            <person name="Shi Z."/>
            <person name="Huang Z."/>
            <person name="Bishop-Lilly K.A."/>
            <person name="Fang X."/>
            <person name="Wynne J.W."/>
            <person name="Xiong Z."/>
            <person name="Baker M.L."/>
            <person name="Zhao W."/>
            <person name="Tachedjian M."/>
            <person name="Zhu Y."/>
            <person name="Zhou P."/>
            <person name="Jiang X."/>
            <person name="Ng J."/>
            <person name="Yang L."/>
            <person name="Wu L."/>
            <person name="Xiao J."/>
            <person name="Feng Y."/>
            <person name="Chen Y."/>
            <person name="Sun X."/>
            <person name="Zhang Y."/>
            <person name="Marsh G.A."/>
            <person name="Crameri G."/>
            <person name="Broder C.C."/>
            <person name="Frey K.G."/>
            <person name="Wang L.F."/>
            <person name="Wang J."/>
        </authorList>
    </citation>
    <scope>NUCLEOTIDE SEQUENCE [LARGE SCALE GENOMIC DNA]</scope>
</reference>
<gene>
    <name evidence="4" type="ORF">PAL_GLEAN10003858</name>
</gene>
<evidence type="ECO:0000259" key="3">
    <source>
        <dbReference type="PROSITE" id="PS50021"/>
    </source>
</evidence>
<dbReference type="GO" id="GO:0051017">
    <property type="term" value="P:actin filament bundle assembly"/>
    <property type="evidence" value="ECO:0007669"/>
    <property type="project" value="InterPro"/>
</dbReference>
<dbReference type="Gene3D" id="1.10.418.10">
    <property type="entry name" value="Calponin-like domain"/>
    <property type="match status" value="1"/>
</dbReference>
<dbReference type="InterPro" id="IPR036872">
    <property type="entry name" value="CH_dom_sf"/>
</dbReference>
<evidence type="ECO:0000313" key="5">
    <source>
        <dbReference type="Proteomes" id="UP000010552"/>
    </source>
</evidence>
<name>L5KW64_PTEAL</name>
<dbReference type="EMBL" id="KB030553">
    <property type="protein sequence ID" value="ELK15048.1"/>
    <property type="molecule type" value="Genomic_DNA"/>
</dbReference>
<dbReference type="STRING" id="9402.L5KW64"/>
<accession>L5KW64</accession>
<dbReference type="GO" id="GO:0051015">
    <property type="term" value="F:actin filament binding"/>
    <property type="evidence" value="ECO:0007669"/>
    <property type="project" value="InterPro"/>
</dbReference>
<dbReference type="GO" id="GO:0032432">
    <property type="term" value="C:actin filament bundle"/>
    <property type="evidence" value="ECO:0007669"/>
    <property type="project" value="TreeGrafter"/>
</dbReference>
<dbReference type="SUPFAM" id="SSF47576">
    <property type="entry name" value="Calponin-homology domain, CH-domain"/>
    <property type="match status" value="1"/>
</dbReference>
<keyword evidence="2" id="KW-0009">Actin-binding</keyword>
<dbReference type="InParanoid" id="L5KW64"/>
<organism evidence="4 5">
    <name type="scientific">Pteropus alecto</name>
    <name type="common">Black flying fox</name>
    <dbReference type="NCBI Taxonomy" id="9402"/>
    <lineage>
        <taxon>Eukaryota</taxon>
        <taxon>Metazoa</taxon>
        <taxon>Chordata</taxon>
        <taxon>Craniata</taxon>
        <taxon>Vertebrata</taxon>
        <taxon>Euteleostomi</taxon>
        <taxon>Mammalia</taxon>
        <taxon>Eutheria</taxon>
        <taxon>Laurasiatheria</taxon>
        <taxon>Chiroptera</taxon>
        <taxon>Yinpterochiroptera</taxon>
        <taxon>Pteropodoidea</taxon>
        <taxon>Pteropodidae</taxon>
        <taxon>Pteropodinae</taxon>
        <taxon>Pteropus</taxon>
    </lineage>
</organism>
<dbReference type="InterPro" id="IPR001715">
    <property type="entry name" value="CH_dom"/>
</dbReference>
<evidence type="ECO:0000256" key="1">
    <source>
        <dbReference type="ARBA" id="ARBA00022737"/>
    </source>
</evidence>
<dbReference type="AlphaFoldDB" id="L5KW64"/>
<protein>
    <submittedName>
        <fullName evidence="4">Plastin-1</fullName>
    </submittedName>
</protein>
<dbReference type="PANTHER" id="PTHR19961:SF27">
    <property type="entry name" value="PLASTIN-1"/>
    <property type="match status" value="1"/>
</dbReference>
<proteinExistence type="predicted"/>
<dbReference type="Proteomes" id="UP000010552">
    <property type="component" value="Unassembled WGS sequence"/>
</dbReference>
<dbReference type="PROSITE" id="PS50021">
    <property type="entry name" value="CH"/>
    <property type="match status" value="1"/>
</dbReference>
<keyword evidence="5" id="KW-1185">Reference proteome</keyword>
<dbReference type="GO" id="GO:0051639">
    <property type="term" value="P:actin filament network formation"/>
    <property type="evidence" value="ECO:0007669"/>
    <property type="project" value="TreeGrafter"/>
</dbReference>
<dbReference type="GO" id="GO:0005737">
    <property type="term" value="C:cytoplasm"/>
    <property type="evidence" value="ECO:0007669"/>
    <property type="project" value="TreeGrafter"/>
</dbReference>
<dbReference type="PANTHER" id="PTHR19961">
    <property type="entry name" value="FIMBRIN/PLASTIN"/>
    <property type="match status" value="1"/>
</dbReference>
<evidence type="ECO:0000313" key="4">
    <source>
        <dbReference type="EMBL" id="ELK15048.1"/>
    </source>
</evidence>
<evidence type="ECO:0000256" key="2">
    <source>
        <dbReference type="ARBA" id="ARBA00023203"/>
    </source>
</evidence>
<dbReference type="GO" id="GO:0005884">
    <property type="term" value="C:actin filament"/>
    <property type="evidence" value="ECO:0007669"/>
    <property type="project" value="TreeGrafter"/>
</dbReference>